<dbReference type="AlphaFoldDB" id="A0A2B4SJ83"/>
<gene>
    <name evidence="6" type="primary">PHACTR1</name>
    <name evidence="6" type="ORF">AWC38_SpisGene6740</name>
</gene>
<feature type="compositionally biased region" description="Polar residues" evidence="5">
    <location>
        <begin position="138"/>
        <end position="150"/>
    </location>
</feature>
<feature type="region of interest" description="Disordered" evidence="5">
    <location>
        <begin position="129"/>
        <end position="184"/>
    </location>
</feature>
<evidence type="ECO:0000256" key="1">
    <source>
        <dbReference type="ARBA" id="ARBA00009795"/>
    </source>
</evidence>
<dbReference type="Gene3D" id="6.10.140.2130">
    <property type="match status" value="1"/>
</dbReference>
<dbReference type="PANTHER" id="PTHR12751">
    <property type="entry name" value="PHOSPHATASE AND ACTIN REGULATOR PHACTR"/>
    <property type="match status" value="1"/>
</dbReference>
<dbReference type="PROSITE" id="PS51073">
    <property type="entry name" value="RPEL"/>
    <property type="match status" value="4"/>
</dbReference>
<feature type="compositionally biased region" description="Basic and acidic residues" evidence="5">
    <location>
        <begin position="349"/>
        <end position="373"/>
    </location>
</feature>
<evidence type="ECO:0000256" key="5">
    <source>
        <dbReference type="SAM" id="MobiDB-lite"/>
    </source>
</evidence>
<dbReference type="GO" id="GO:0030036">
    <property type="term" value="P:actin cytoskeleton organization"/>
    <property type="evidence" value="ECO:0007669"/>
    <property type="project" value="TreeGrafter"/>
</dbReference>
<comment type="caution">
    <text evidence="6">The sequence shown here is derived from an EMBL/GenBank/DDBJ whole genome shotgun (WGS) entry which is preliminary data.</text>
</comment>
<dbReference type="Pfam" id="PF02755">
    <property type="entry name" value="RPEL"/>
    <property type="match status" value="3"/>
</dbReference>
<feature type="repeat" description="RPEL" evidence="4">
    <location>
        <begin position="335"/>
        <end position="360"/>
    </location>
</feature>
<feature type="compositionally biased region" description="Basic and acidic residues" evidence="5">
    <location>
        <begin position="151"/>
        <end position="160"/>
    </location>
</feature>
<accession>A0A2B4SJ83</accession>
<dbReference type="GO" id="GO:0003779">
    <property type="term" value="F:actin binding"/>
    <property type="evidence" value="ECO:0007669"/>
    <property type="project" value="UniProtKB-KW"/>
</dbReference>
<feature type="region of interest" description="Disordered" evidence="5">
    <location>
        <begin position="246"/>
        <end position="332"/>
    </location>
</feature>
<feature type="repeat" description="RPEL" evidence="4">
    <location>
        <begin position="297"/>
        <end position="322"/>
    </location>
</feature>
<dbReference type="InterPro" id="IPR004018">
    <property type="entry name" value="RPEL_repeat"/>
</dbReference>
<feature type="compositionally biased region" description="Low complexity" evidence="5">
    <location>
        <begin position="56"/>
        <end position="65"/>
    </location>
</feature>
<dbReference type="STRING" id="50429.A0A2B4SJ83"/>
<evidence type="ECO:0000256" key="3">
    <source>
        <dbReference type="ARBA" id="ARBA00023203"/>
    </source>
</evidence>
<evidence type="ECO:0000256" key="4">
    <source>
        <dbReference type="PROSITE-ProRule" id="PRU00401"/>
    </source>
</evidence>
<dbReference type="EMBL" id="LSMT01000082">
    <property type="protein sequence ID" value="PFX28532.1"/>
    <property type="molecule type" value="Genomic_DNA"/>
</dbReference>
<feature type="repeat" description="RPEL" evidence="4">
    <location>
        <begin position="373"/>
        <end position="398"/>
    </location>
</feature>
<organism evidence="6 7">
    <name type="scientific">Stylophora pistillata</name>
    <name type="common">Smooth cauliflower coral</name>
    <dbReference type="NCBI Taxonomy" id="50429"/>
    <lineage>
        <taxon>Eukaryota</taxon>
        <taxon>Metazoa</taxon>
        <taxon>Cnidaria</taxon>
        <taxon>Anthozoa</taxon>
        <taxon>Hexacorallia</taxon>
        <taxon>Scleractinia</taxon>
        <taxon>Astrocoeniina</taxon>
        <taxon>Pocilloporidae</taxon>
        <taxon>Stylophora</taxon>
    </lineage>
</organism>
<proteinExistence type="inferred from homology"/>
<dbReference type="Proteomes" id="UP000225706">
    <property type="component" value="Unassembled WGS sequence"/>
</dbReference>
<feature type="compositionally biased region" description="Polar residues" evidence="5">
    <location>
        <begin position="37"/>
        <end position="55"/>
    </location>
</feature>
<keyword evidence="3" id="KW-0009">Actin-binding</keyword>
<dbReference type="SMART" id="SM00707">
    <property type="entry name" value="RPEL"/>
    <property type="match status" value="4"/>
</dbReference>
<reference evidence="7" key="1">
    <citation type="journal article" date="2017" name="bioRxiv">
        <title>Comparative analysis of the genomes of Stylophora pistillata and Acropora digitifera provides evidence for extensive differences between species of corals.</title>
        <authorList>
            <person name="Voolstra C.R."/>
            <person name="Li Y."/>
            <person name="Liew Y.J."/>
            <person name="Baumgarten S."/>
            <person name="Zoccola D."/>
            <person name="Flot J.-F."/>
            <person name="Tambutte S."/>
            <person name="Allemand D."/>
            <person name="Aranda M."/>
        </authorList>
    </citation>
    <scope>NUCLEOTIDE SEQUENCE [LARGE SCALE GENOMIC DNA]</scope>
</reference>
<dbReference type="PANTHER" id="PTHR12751:SF18">
    <property type="entry name" value="PHOSPHATASE AND ACTIN REGULATOR 1"/>
    <property type="match status" value="1"/>
</dbReference>
<name>A0A2B4SJ83_STYPI</name>
<evidence type="ECO:0000313" key="6">
    <source>
        <dbReference type="EMBL" id="PFX28532.1"/>
    </source>
</evidence>
<evidence type="ECO:0000256" key="2">
    <source>
        <dbReference type="ARBA" id="ARBA00022737"/>
    </source>
</evidence>
<feature type="compositionally biased region" description="Low complexity" evidence="5">
    <location>
        <begin position="265"/>
        <end position="274"/>
    </location>
</feature>
<feature type="repeat" description="RPEL" evidence="4">
    <location>
        <begin position="103"/>
        <end position="128"/>
    </location>
</feature>
<protein>
    <submittedName>
        <fullName evidence="6">Phosphatase and actin regulator 1</fullName>
    </submittedName>
</protein>
<feature type="compositionally biased region" description="Polar residues" evidence="5">
    <location>
        <begin position="172"/>
        <end position="184"/>
    </location>
</feature>
<keyword evidence="7" id="KW-1185">Reference proteome</keyword>
<sequence length="454" mass="51923">MEVSDDGRTSPSGSLDGPRERSNSDPGRREMTIVMNGGNTVPTRRPQFLNSTEMDSSVASANSTPSTPPPVRRSKLAASIGRLLRPWKWRRRKKSQKFITTSQNLERKLSVRTNRDELIKKGILPVTTEEKENENDSSEVQCNGPSSENRLPNKSDEKSIRSGQPRSALRTPLTQRDNLPTGNQIKNDFQVQQLDTLSMMDQLAQELARRNTGDSSTIEQTVLRTQNNRHCSSSGQQPRFLVVQSVGRETSDEEECSHDESSQHGSLESDGSFSDSEEEEENQGIVTGLASKLKRKDSLAQKLKTRPSQGELEARNILPTKTEEEKLERKNEVGTKLIRRLSTRPTAQELRERNILKSSSEEEAKEEKEEKKRVLTRKLSRRPTVQELRAKKILKFNDYVECVDVHDYDRRADKPWTRLTPEDKAAIRKELNEFKSKEMEVHEDSRQYTRFHRP</sequence>
<dbReference type="Gene3D" id="6.10.140.1750">
    <property type="match status" value="1"/>
</dbReference>
<feature type="region of interest" description="Disordered" evidence="5">
    <location>
        <begin position="1"/>
        <end position="76"/>
    </location>
</feature>
<dbReference type="OrthoDB" id="5563016at2759"/>
<keyword evidence="2" id="KW-0677">Repeat</keyword>
<feature type="compositionally biased region" description="Basic and acidic residues" evidence="5">
    <location>
        <begin position="321"/>
        <end position="332"/>
    </location>
</feature>
<feature type="region of interest" description="Disordered" evidence="5">
    <location>
        <begin position="349"/>
        <end position="375"/>
    </location>
</feature>
<evidence type="ECO:0000313" key="7">
    <source>
        <dbReference type="Proteomes" id="UP000225706"/>
    </source>
</evidence>
<comment type="similarity">
    <text evidence="1">Belongs to the phosphatase and actin regulator family.</text>
</comment>
<feature type="compositionally biased region" description="Basic and acidic residues" evidence="5">
    <location>
        <begin position="17"/>
        <end position="31"/>
    </location>
</feature>